<evidence type="ECO:0000313" key="3">
    <source>
        <dbReference type="Proteomes" id="UP000295689"/>
    </source>
</evidence>
<dbReference type="Gene3D" id="3.40.50.880">
    <property type="match status" value="1"/>
</dbReference>
<dbReference type="InterPro" id="IPR029062">
    <property type="entry name" value="Class_I_gatase-like"/>
</dbReference>
<comment type="caution">
    <text evidence="2">The sequence shown here is derived from an EMBL/GenBank/DDBJ whole genome shotgun (WGS) entry which is preliminary data.</text>
</comment>
<gene>
    <name evidence="2" type="ORF">EV146_108344</name>
</gene>
<dbReference type="SUPFAM" id="SSF52317">
    <property type="entry name" value="Class I glutamine amidotransferase-like"/>
    <property type="match status" value="1"/>
</dbReference>
<evidence type="ECO:0000313" key="2">
    <source>
        <dbReference type="EMBL" id="TCN24228.1"/>
    </source>
</evidence>
<feature type="domain" description="ThuA-like" evidence="1">
    <location>
        <begin position="33"/>
        <end position="211"/>
    </location>
</feature>
<proteinExistence type="predicted"/>
<dbReference type="InterPro" id="IPR029010">
    <property type="entry name" value="ThuA-like"/>
</dbReference>
<dbReference type="RefSeq" id="WP_132008472.1">
    <property type="nucleotide sequence ID" value="NZ_JABUHM010000007.1"/>
</dbReference>
<sequence length="217" mass="24187">MRQVLAVVGDYYHDGDILKEALEKVFTHPLLAGRYELKFAETEQLAEALQGSPACVILSKENRLDPAGNEKETWMTNETAELITDYVKGGGGWLAWHSGLASYKNVASFNEMLRGAFEHHPEKHQQVTYTPVHGESGGNAFAILDEHYFVSYEEDSTEVFLVSESVDGNSIAGWRHPYGDGRVSCFTPAHRKEGLMDNSVQNVLAENIVWCSKAVHK</sequence>
<reference evidence="2 3" key="1">
    <citation type="journal article" date="2015" name="Stand. Genomic Sci.">
        <title>Genomic Encyclopedia of Bacterial and Archaeal Type Strains, Phase III: the genomes of soil and plant-associated and newly described type strains.</title>
        <authorList>
            <person name="Whitman W.B."/>
            <person name="Woyke T."/>
            <person name="Klenk H.P."/>
            <person name="Zhou Y."/>
            <person name="Lilburn T.G."/>
            <person name="Beck B.J."/>
            <person name="De Vos P."/>
            <person name="Vandamme P."/>
            <person name="Eisen J.A."/>
            <person name="Garrity G."/>
            <person name="Hugenholtz P."/>
            <person name="Kyrpides N.C."/>
        </authorList>
    </citation>
    <scope>NUCLEOTIDE SEQUENCE [LARGE SCALE GENOMIC DNA]</scope>
    <source>
        <strain evidence="2 3">CV53</strain>
    </source>
</reference>
<dbReference type="Proteomes" id="UP000295689">
    <property type="component" value="Unassembled WGS sequence"/>
</dbReference>
<protein>
    <submittedName>
        <fullName evidence="2">Trehalose utilization protein</fullName>
    </submittedName>
</protein>
<dbReference type="Pfam" id="PF06283">
    <property type="entry name" value="ThuA"/>
    <property type="match status" value="1"/>
</dbReference>
<dbReference type="EMBL" id="SLVV01000008">
    <property type="protein sequence ID" value="TCN24228.1"/>
    <property type="molecule type" value="Genomic_DNA"/>
</dbReference>
<evidence type="ECO:0000259" key="1">
    <source>
        <dbReference type="Pfam" id="PF06283"/>
    </source>
</evidence>
<accession>A0A4R2BBE9</accession>
<keyword evidence="3" id="KW-1185">Reference proteome</keyword>
<name>A0A4R2BBE9_9BACI</name>
<organism evidence="2 3">
    <name type="scientific">Mesobacillus foraminis</name>
    <dbReference type="NCBI Taxonomy" id="279826"/>
    <lineage>
        <taxon>Bacteria</taxon>
        <taxon>Bacillati</taxon>
        <taxon>Bacillota</taxon>
        <taxon>Bacilli</taxon>
        <taxon>Bacillales</taxon>
        <taxon>Bacillaceae</taxon>
        <taxon>Mesobacillus</taxon>
    </lineage>
</organism>
<dbReference type="AlphaFoldDB" id="A0A4R2BBE9"/>